<dbReference type="Pfam" id="PF05257">
    <property type="entry name" value="CHAP"/>
    <property type="match status" value="1"/>
</dbReference>
<sequence length="187" mass="20610">MALKTLVATAVLGCAMFLSGGMPVQAESRHQRQEEQVVRVASVAPEELKQAVAQSSAMQTRRGRIWCVPFAREVSGINIQGNAKTWWQKATNLYPKGQRPVVGAVLNFRATRGMPMGHVAVVSRIVSERRILVDHANWHRNKVSLDMAVVDVSPANDWSRVRVETLPNTPGSVYPTYGFIYKVAANG</sequence>
<accession>A0A644UMD1</accession>
<dbReference type="InterPro" id="IPR038765">
    <property type="entry name" value="Papain-like_cys_pep_sf"/>
</dbReference>
<comment type="caution">
    <text evidence="2">The sequence shown here is derived from an EMBL/GenBank/DDBJ whole genome shotgun (WGS) entry which is preliminary data.</text>
</comment>
<protein>
    <recommendedName>
        <fullName evidence="1">Peptidase C51 domain-containing protein</fullName>
    </recommendedName>
</protein>
<name>A0A644UMD1_9ZZZZ</name>
<organism evidence="2">
    <name type="scientific">bioreactor metagenome</name>
    <dbReference type="NCBI Taxonomy" id="1076179"/>
    <lineage>
        <taxon>unclassified sequences</taxon>
        <taxon>metagenomes</taxon>
        <taxon>ecological metagenomes</taxon>
    </lineage>
</organism>
<gene>
    <name evidence="2" type="ORF">SDC9_26013</name>
</gene>
<proteinExistence type="predicted"/>
<evidence type="ECO:0000313" key="2">
    <source>
        <dbReference type="EMBL" id="MPL80120.1"/>
    </source>
</evidence>
<feature type="domain" description="Peptidase C51" evidence="1">
    <location>
        <begin position="42"/>
        <end position="181"/>
    </location>
</feature>
<reference evidence="2" key="1">
    <citation type="submission" date="2019-08" db="EMBL/GenBank/DDBJ databases">
        <authorList>
            <person name="Kucharzyk K."/>
            <person name="Murdoch R.W."/>
            <person name="Higgins S."/>
            <person name="Loffler F."/>
        </authorList>
    </citation>
    <scope>NUCLEOTIDE SEQUENCE</scope>
</reference>
<dbReference type="EMBL" id="VSSQ01000134">
    <property type="protein sequence ID" value="MPL80120.1"/>
    <property type="molecule type" value="Genomic_DNA"/>
</dbReference>
<dbReference type="Gene3D" id="3.90.1720.10">
    <property type="entry name" value="endopeptidase domain like (from Nostoc punctiforme)"/>
    <property type="match status" value="1"/>
</dbReference>
<dbReference type="SUPFAM" id="SSF54001">
    <property type="entry name" value="Cysteine proteinases"/>
    <property type="match status" value="1"/>
</dbReference>
<evidence type="ECO:0000259" key="1">
    <source>
        <dbReference type="PROSITE" id="PS50911"/>
    </source>
</evidence>
<dbReference type="PROSITE" id="PS50911">
    <property type="entry name" value="CHAP"/>
    <property type="match status" value="1"/>
</dbReference>
<dbReference type="InterPro" id="IPR007921">
    <property type="entry name" value="CHAP_dom"/>
</dbReference>
<dbReference type="AlphaFoldDB" id="A0A644UMD1"/>